<reference evidence="2" key="1">
    <citation type="thesis" date="2021" institute="BYU ScholarsArchive" country="Provo, UT, USA">
        <title>Applications of and Algorithms for Genome Assembly and Genomic Analyses with an Emphasis on Marine Teleosts.</title>
        <authorList>
            <person name="Pickett B.D."/>
        </authorList>
    </citation>
    <scope>NUCLEOTIDE SEQUENCE</scope>
    <source>
        <strain evidence="2">HI-2016</strain>
    </source>
</reference>
<organism evidence="2 3">
    <name type="scientific">Albula glossodonta</name>
    <name type="common">roundjaw bonefish</name>
    <dbReference type="NCBI Taxonomy" id="121402"/>
    <lineage>
        <taxon>Eukaryota</taxon>
        <taxon>Metazoa</taxon>
        <taxon>Chordata</taxon>
        <taxon>Craniata</taxon>
        <taxon>Vertebrata</taxon>
        <taxon>Euteleostomi</taxon>
        <taxon>Actinopterygii</taxon>
        <taxon>Neopterygii</taxon>
        <taxon>Teleostei</taxon>
        <taxon>Albuliformes</taxon>
        <taxon>Albulidae</taxon>
        <taxon>Albula</taxon>
    </lineage>
</organism>
<name>A0A8T2MV42_9TELE</name>
<dbReference type="EMBL" id="JAFBMS010001118">
    <property type="protein sequence ID" value="KAG9329538.1"/>
    <property type="molecule type" value="Genomic_DNA"/>
</dbReference>
<dbReference type="NCBIfam" id="NF041940">
    <property type="entry name" value="choice_anch_X"/>
    <property type="match status" value="1"/>
</dbReference>
<keyword evidence="3" id="KW-1185">Reference proteome</keyword>
<gene>
    <name evidence="2" type="ORF">JZ751_004286</name>
</gene>
<dbReference type="Gene3D" id="3.40.50.410">
    <property type="entry name" value="von Willebrand factor, type A domain"/>
    <property type="match status" value="1"/>
</dbReference>
<dbReference type="OrthoDB" id="687730at2759"/>
<dbReference type="AlphaFoldDB" id="A0A8T2MV42"/>
<dbReference type="InterPro" id="IPR036465">
    <property type="entry name" value="vWFA_dom_sf"/>
</dbReference>
<dbReference type="Proteomes" id="UP000824540">
    <property type="component" value="Unassembled WGS sequence"/>
</dbReference>
<protein>
    <recommendedName>
        <fullName evidence="1">Calcium-activated chloride channel N-terminal domain-containing protein</fullName>
    </recommendedName>
</protein>
<dbReference type="InterPro" id="IPR013642">
    <property type="entry name" value="CLCA_N"/>
</dbReference>
<accession>A0A8T2MV42</accession>
<sequence>MYDPSNQHKVCSIDTLTGLPTKDCIFIPQKYQSTPASIMYGHSLDSTSFCDKSSHNAEAPSKQNRICNYRSVQEVIDLSEDSRNSVPMEESTPPTPDFTVIKRSRRVVCLVLDVSGSMYVLRQDDGDTMGDEIVLLTDGESEITCLDEIAQSGAVVQTIALGPTPNEILRDMSRISGGKYFVASDNLDSNGLVDAFASLSTFDGDFTHQTFQIESSGMETEGEDYFTGTASVDKTVGNDTSFLVIYQTAPPDIDVQSPKGHFYFDENFKHDAASKTMTLQIPGTAETGDWKYSIYNTLTSSQLLTMTVTSRASSADVAPVMVKAHMSQQSSDGSKPMVVFAEVSQKGLPVTMANVEATIVSSDGVKTELQLLDNGAGADVEKNDGIYSRWFTNMRNGKYSLKVKVKGGDGAKPSRMQSRALYSPGFLIDGKVKLNPLKPPINEDDLHVDVGNFTRAVTGESFIISLPAGVSPPTFPPNKITDLSAKIEGDKVLLTWTAPGEDLDQGTVKSYEMRMSEDFESLRTNFSNACLVNTSGLLPQEAGSKENFTFAPDEIAMKNGTILFLSVRAEDKENLKSDISNIAYAIKIEPPCQDVKTIQYSGVGRMQYNDINIVTIVLSISWSVLTQPQFLG</sequence>
<dbReference type="SUPFAM" id="SSF53300">
    <property type="entry name" value="vWA-like"/>
    <property type="match status" value="1"/>
</dbReference>
<dbReference type="PANTHER" id="PTHR10579:SF172">
    <property type="entry name" value="CALCIUM-ACTIVATED CHLORIDE CHANNEL REGULATOR 4 PRECURSOR-RELATED"/>
    <property type="match status" value="1"/>
</dbReference>
<feature type="domain" description="Calcium-activated chloride channel N-terminal" evidence="1">
    <location>
        <begin position="7"/>
        <end position="88"/>
    </location>
</feature>
<dbReference type="GO" id="GO:0005886">
    <property type="term" value="C:plasma membrane"/>
    <property type="evidence" value="ECO:0007669"/>
    <property type="project" value="TreeGrafter"/>
</dbReference>
<comment type="caution">
    <text evidence="2">The sequence shown here is derived from an EMBL/GenBank/DDBJ whole genome shotgun (WGS) entry which is preliminary data.</text>
</comment>
<dbReference type="Pfam" id="PF08434">
    <property type="entry name" value="CLCA"/>
    <property type="match status" value="1"/>
</dbReference>
<dbReference type="InterPro" id="IPR051266">
    <property type="entry name" value="CLCR"/>
</dbReference>
<proteinExistence type="predicted"/>
<evidence type="ECO:0000259" key="1">
    <source>
        <dbReference type="Pfam" id="PF08434"/>
    </source>
</evidence>
<evidence type="ECO:0000313" key="2">
    <source>
        <dbReference type="EMBL" id="KAG9329538.1"/>
    </source>
</evidence>
<dbReference type="PANTHER" id="PTHR10579">
    <property type="entry name" value="CALCIUM-ACTIVATED CHLORIDE CHANNEL REGULATOR"/>
    <property type="match status" value="1"/>
</dbReference>
<evidence type="ECO:0000313" key="3">
    <source>
        <dbReference type="Proteomes" id="UP000824540"/>
    </source>
</evidence>